<sequence length="332" mass="38477">MRPEYSPKITWHLPFGWGKDDYDDVMFISLVTMKEVKNVSEKYRNGNQRQYGTPKSRPSLTVTPVSSRVVPSFRFDERGHIIITQQKRTRERVTRTAQCHSRRSRWRWYEYALRYGRSISCGLAHIGQPPLALQCESCIRYQEKCDQFLHRIVTVKMTFKTAHHVDTKSSCILIEQSQCSGRENYINGENPLPIGNQTDFIALYLNPDVTATHVKVQYFLYQVPRLTELCTPSLFMIQISEIRIGICIDTDLNVYGALIYTVLRKSSDFNHSTTLYQLQARKAMVGSCINSYIQLLSRNSYKRSLKRIARNGYFKCSAFTERLHLIASSEAV</sequence>
<dbReference type="Proteomes" id="UP001148838">
    <property type="component" value="Unassembled WGS sequence"/>
</dbReference>
<accession>A0ABQ8SLQ3</accession>
<evidence type="ECO:0000313" key="2">
    <source>
        <dbReference type="Proteomes" id="UP001148838"/>
    </source>
</evidence>
<reference evidence="1 2" key="1">
    <citation type="journal article" date="2022" name="Allergy">
        <title>Genome assembly and annotation of Periplaneta americana reveal a comprehensive cockroach allergen profile.</title>
        <authorList>
            <person name="Wang L."/>
            <person name="Xiong Q."/>
            <person name="Saelim N."/>
            <person name="Wang L."/>
            <person name="Nong W."/>
            <person name="Wan A.T."/>
            <person name="Shi M."/>
            <person name="Liu X."/>
            <person name="Cao Q."/>
            <person name="Hui J.H.L."/>
            <person name="Sookrung N."/>
            <person name="Leung T.F."/>
            <person name="Tungtrongchitr A."/>
            <person name="Tsui S.K.W."/>
        </authorList>
    </citation>
    <scope>NUCLEOTIDE SEQUENCE [LARGE SCALE GENOMIC DNA]</scope>
    <source>
        <strain evidence="1">PWHHKU_190912</strain>
    </source>
</reference>
<organism evidence="1 2">
    <name type="scientific">Periplaneta americana</name>
    <name type="common">American cockroach</name>
    <name type="synonym">Blatta americana</name>
    <dbReference type="NCBI Taxonomy" id="6978"/>
    <lineage>
        <taxon>Eukaryota</taxon>
        <taxon>Metazoa</taxon>
        <taxon>Ecdysozoa</taxon>
        <taxon>Arthropoda</taxon>
        <taxon>Hexapoda</taxon>
        <taxon>Insecta</taxon>
        <taxon>Pterygota</taxon>
        <taxon>Neoptera</taxon>
        <taxon>Polyneoptera</taxon>
        <taxon>Dictyoptera</taxon>
        <taxon>Blattodea</taxon>
        <taxon>Blattoidea</taxon>
        <taxon>Blattidae</taxon>
        <taxon>Blattinae</taxon>
        <taxon>Periplaneta</taxon>
    </lineage>
</organism>
<name>A0ABQ8SLQ3_PERAM</name>
<dbReference type="EMBL" id="JAJSOF020000025">
    <property type="protein sequence ID" value="KAJ4435072.1"/>
    <property type="molecule type" value="Genomic_DNA"/>
</dbReference>
<keyword evidence="2" id="KW-1185">Reference proteome</keyword>
<evidence type="ECO:0000313" key="1">
    <source>
        <dbReference type="EMBL" id="KAJ4435072.1"/>
    </source>
</evidence>
<proteinExistence type="predicted"/>
<protein>
    <submittedName>
        <fullName evidence="1">Uncharacterized protein</fullName>
    </submittedName>
</protein>
<gene>
    <name evidence="1" type="ORF">ANN_23646</name>
</gene>
<comment type="caution">
    <text evidence="1">The sequence shown here is derived from an EMBL/GenBank/DDBJ whole genome shotgun (WGS) entry which is preliminary data.</text>
</comment>